<dbReference type="EMBL" id="JAGPNK010000004">
    <property type="protein sequence ID" value="KAH7323259.1"/>
    <property type="molecule type" value="Genomic_DNA"/>
</dbReference>
<dbReference type="AlphaFoldDB" id="A0A8K0SSP1"/>
<keyword evidence="3" id="KW-1185">Reference proteome</keyword>
<organism evidence="2 3">
    <name type="scientific">Stachybotrys elegans</name>
    <dbReference type="NCBI Taxonomy" id="80388"/>
    <lineage>
        <taxon>Eukaryota</taxon>
        <taxon>Fungi</taxon>
        <taxon>Dikarya</taxon>
        <taxon>Ascomycota</taxon>
        <taxon>Pezizomycotina</taxon>
        <taxon>Sordariomycetes</taxon>
        <taxon>Hypocreomycetidae</taxon>
        <taxon>Hypocreales</taxon>
        <taxon>Stachybotryaceae</taxon>
        <taxon>Stachybotrys</taxon>
    </lineage>
</organism>
<evidence type="ECO:0000313" key="3">
    <source>
        <dbReference type="Proteomes" id="UP000813444"/>
    </source>
</evidence>
<dbReference type="GO" id="GO:0004497">
    <property type="term" value="F:monooxygenase activity"/>
    <property type="evidence" value="ECO:0007669"/>
    <property type="project" value="InterPro"/>
</dbReference>
<evidence type="ECO:0000256" key="1">
    <source>
        <dbReference type="ARBA" id="ARBA00004685"/>
    </source>
</evidence>
<dbReference type="GO" id="GO:0005506">
    <property type="term" value="F:iron ion binding"/>
    <property type="evidence" value="ECO:0007669"/>
    <property type="project" value="InterPro"/>
</dbReference>
<reference evidence="2" key="1">
    <citation type="journal article" date="2021" name="Nat. Commun.">
        <title>Genetic determinants of endophytism in the Arabidopsis root mycobiome.</title>
        <authorList>
            <person name="Mesny F."/>
            <person name="Miyauchi S."/>
            <person name="Thiergart T."/>
            <person name="Pickel B."/>
            <person name="Atanasova L."/>
            <person name="Karlsson M."/>
            <person name="Huettel B."/>
            <person name="Barry K.W."/>
            <person name="Haridas S."/>
            <person name="Chen C."/>
            <person name="Bauer D."/>
            <person name="Andreopoulos W."/>
            <person name="Pangilinan J."/>
            <person name="LaButti K."/>
            <person name="Riley R."/>
            <person name="Lipzen A."/>
            <person name="Clum A."/>
            <person name="Drula E."/>
            <person name="Henrissat B."/>
            <person name="Kohler A."/>
            <person name="Grigoriev I.V."/>
            <person name="Martin F.M."/>
            <person name="Hacquard S."/>
        </authorList>
    </citation>
    <scope>NUCLEOTIDE SEQUENCE</scope>
    <source>
        <strain evidence="2">MPI-CAGE-CH-0235</strain>
    </source>
</reference>
<comment type="pathway">
    <text evidence="1">Mycotoxin biosynthesis.</text>
</comment>
<dbReference type="Proteomes" id="UP000813444">
    <property type="component" value="Unassembled WGS sequence"/>
</dbReference>
<gene>
    <name evidence="2" type="ORF">B0I35DRAFT_427381</name>
</gene>
<comment type="caution">
    <text evidence="2">The sequence shown here is derived from an EMBL/GenBank/DDBJ whole genome shotgun (WGS) entry which is preliminary data.</text>
</comment>
<proteinExistence type="predicted"/>
<evidence type="ECO:0008006" key="4">
    <source>
        <dbReference type="Google" id="ProtNLM"/>
    </source>
</evidence>
<accession>A0A8K0SSP1</accession>
<evidence type="ECO:0000313" key="2">
    <source>
        <dbReference type="EMBL" id="KAH7323259.1"/>
    </source>
</evidence>
<protein>
    <recommendedName>
        <fullName evidence="4">Cytochrome P450</fullName>
    </recommendedName>
</protein>
<dbReference type="Gene3D" id="1.10.630.10">
    <property type="entry name" value="Cytochrome P450"/>
    <property type="match status" value="1"/>
</dbReference>
<sequence>MCPGRFMARGIMSYTMAVMTTRLDIELKVDSVPLGNDRFGVGVELPLNKIPFRVRKRRPTAS</sequence>
<dbReference type="SUPFAM" id="SSF48264">
    <property type="entry name" value="Cytochrome P450"/>
    <property type="match status" value="1"/>
</dbReference>
<dbReference type="GO" id="GO:0016705">
    <property type="term" value="F:oxidoreductase activity, acting on paired donors, with incorporation or reduction of molecular oxygen"/>
    <property type="evidence" value="ECO:0007669"/>
    <property type="project" value="InterPro"/>
</dbReference>
<name>A0A8K0SSP1_9HYPO</name>
<dbReference type="InterPro" id="IPR036396">
    <property type="entry name" value="Cyt_P450_sf"/>
</dbReference>
<dbReference type="GO" id="GO:0020037">
    <property type="term" value="F:heme binding"/>
    <property type="evidence" value="ECO:0007669"/>
    <property type="project" value="InterPro"/>
</dbReference>